<gene>
    <name evidence="3" type="ORF">DI551_03070</name>
</gene>
<evidence type="ECO:0000313" key="4">
    <source>
        <dbReference type="Proteomes" id="UP000249417"/>
    </source>
</evidence>
<dbReference type="AlphaFoldDB" id="A0A2W5N2P4"/>
<evidence type="ECO:0000256" key="1">
    <source>
        <dbReference type="SAM" id="Phobius"/>
    </source>
</evidence>
<evidence type="ECO:0000256" key="2">
    <source>
        <dbReference type="SAM" id="SignalP"/>
    </source>
</evidence>
<sequence>MSSGAKLWCFLLLIPFFAALAHDIYGSYMNTPEKQTRLEAFQIDPTGYQNSDLGYLFTTYVPTFYENVRDLVGADRWIKWVDPVLKQYTFVVALVPAVLFYIWLLISRIFDIWPFSGQARRVKSAAKDMSARRNEGAQFKYKRR</sequence>
<feature type="transmembrane region" description="Helical" evidence="1">
    <location>
        <begin position="87"/>
        <end position="106"/>
    </location>
</feature>
<organism evidence="3 4">
    <name type="scientific">Micavibrio aeruginosavorus</name>
    <dbReference type="NCBI Taxonomy" id="349221"/>
    <lineage>
        <taxon>Bacteria</taxon>
        <taxon>Pseudomonadati</taxon>
        <taxon>Bdellovibrionota</taxon>
        <taxon>Bdellovibrionia</taxon>
        <taxon>Bdellovibrionales</taxon>
        <taxon>Pseudobdellovibrionaceae</taxon>
        <taxon>Micavibrio</taxon>
    </lineage>
</organism>
<protein>
    <submittedName>
        <fullName evidence="3">Uncharacterized protein</fullName>
    </submittedName>
</protein>
<proteinExistence type="predicted"/>
<reference evidence="3 4" key="1">
    <citation type="submission" date="2017-08" db="EMBL/GenBank/DDBJ databases">
        <title>Infants hospitalized years apart are colonized by the same room-sourced microbial strains.</title>
        <authorList>
            <person name="Brooks B."/>
            <person name="Olm M.R."/>
            <person name="Firek B.A."/>
            <person name="Baker R."/>
            <person name="Thomas B.C."/>
            <person name="Morowitz M.J."/>
            <person name="Banfield J.F."/>
        </authorList>
    </citation>
    <scope>NUCLEOTIDE SEQUENCE [LARGE SCALE GENOMIC DNA]</scope>
    <source>
        <strain evidence="3">S2_005_002_R2_29</strain>
    </source>
</reference>
<evidence type="ECO:0000313" key="3">
    <source>
        <dbReference type="EMBL" id="PZQ47666.1"/>
    </source>
</evidence>
<keyword evidence="1" id="KW-0812">Transmembrane</keyword>
<accession>A0A2W5N2P4</accession>
<comment type="caution">
    <text evidence="3">The sequence shown here is derived from an EMBL/GenBank/DDBJ whole genome shotgun (WGS) entry which is preliminary data.</text>
</comment>
<name>A0A2W5N2P4_9BACT</name>
<feature type="signal peptide" evidence="2">
    <location>
        <begin position="1"/>
        <end position="21"/>
    </location>
</feature>
<dbReference type="EMBL" id="QFQB01000011">
    <property type="protein sequence ID" value="PZQ47666.1"/>
    <property type="molecule type" value="Genomic_DNA"/>
</dbReference>
<dbReference type="Proteomes" id="UP000249417">
    <property type="component" value="Unassembled WGS sequence"/>
</dbReference>
<keyword evidence="1" id="KW-1133">Transmembrane helix</keyword>
<keyword evidence="2" id="KW-0732">Signal</keyword>
<keyword evidence="1" id="KW-0472">Membrane</keyword>
<feature type="chain" id="PRO_5016088390" evidence="2">
    <location>
        <begin position="22"/>
        <end position="144"/>
    </location>
</feature>